<evidence type="ECO:0000313" key="5">
    <source>
        <dbReference type="EMBL" id="EHY31028.1"/>
    </source>
</evidence>
<dbReference type="PROSITE" id="PS51186">
    <property type="entry name" value="GNAT"/>
    <property type="match status" value="1"/>
</dbReference>
<dbReference type="GO" id="GO:0016747">
    <property type="term" value="F:acyltransferase activity, transferring groups other than amino-acyl groups"/>
    <property type="evidence" value="ECO:0007669"/>
    <property type="project" value="InterPro"/>
</dbReference>
<evidence type="ECO:0000256" key="3">
    <source>
        <dbReference type="SAM" id="MobiDB-lite"/>
    </source>
</evidence>
<dbReference type="Gene3D" id="3.40.630.30">
    <property type="match status" value="1"/>
</dbReference>
<proteinExistence type="predicted"/>
<dbReference type="PATRIC" id="fig|762967.3.peg.1251"/>
<accession>H3KFS5</accession>
<dbReference type="AlphaFoldDB" id="H3KFS5"/>
<dbReference type="InterPro" id="IPR000182">
    <property type="entry name" value="GNAT_dom"/>
</dbReference>
<dbReference type="RefSeq" id="WP_008542624.1">
    <property type="nucleotide sequence ID" value="NZ_JH604984.1"/>
</dbReference>
<dbReference type="SUPFAM" id="SSF55729">
    <property type="entry name" value="Acyl-CoA N-acyltransferases (Nat)"/>
    <property type="match status" value="1"/>
</dbReference>
<evidence type="ECO:0000256" key="2">
    <source>
        <dbReference type="ARBA" id="ARBA00023315"/>
    </source>
</evidence>
<keyword evidence="1 5" id="KW-0808">Transferase</keyword>
<dbReference type="PANTHER" id="PTHR43800:SF1">
    <property type="entry name" value="PEPTIDYL-LYSINE N-ACETYLTRANSFERASE YJAB"/>
    <property type="match status" value="1"/>
</dbReference>
<dbReference type="Proteomes" id="UP000004956">
    <property type="component" value="Unassembled WGS sequence"/>
</dbReference>
<organism evidence="5 6">
    <name type="scientific">Sutterella parvirubra YIT 11816</name>
    <dbReference type="NCBI Taxonomy" id="762967"/>
    <lineage>
        <taxon>Bacteria</taxon>
        <taxon>Pseudomonadati</taxon>
        <taxon>Pseudomonadota</taxon>
        <taxon>Betaproteobacteria</taxon>
        <taxon>Burkholderiales</taxon>
        <taxon>Sutterellaceae</taxon>
        <taxon>Sutterella</taxon>
    </lineage>
</organism>
<gene>
    <name evidence="5" type="ORF">HMPREF9440_01594</name>
</gene>
<dbReference type="CDD" id="cd04301">
    <property type="entry name" value="NAT_SF"/>
    <property type="match status" value="1"/>
</dbReference>
<sequence length="170" mass="18144">MTSATPTTSSGPASSSPTPHFPALTIRRLDTAERPPELIAQLARVWRSSVDATHGFVAPEDLDFFARFVPEAFRVVPVMYVAEAEGRVLGFAGIAADALEMLFVDADARGMGVGGRLLRTAIEAGVTKTEVNEANDQARGFYDHFGFVVTGRNEKDGCGLPYPTLSLALG</sequence>
<dbReference type="HOGENOM" id="CLU_013985_21_0_4"/>
<dbReference type="InterPro" id="IPR016181">
    <property type="entry name" value="Acyl_CoA_acyltransferase"/>
</dbReference>
<evidence type="ECO:0000313" key="6">
    <source>
        <dbReference type="Proteomes" id="UP000004956"/>
    </source>
</evidence>
<name>H3KFS5_9BURK</name>
<feature type="region of interest" description="Disordered" evidence="3">
    <location>
        <begin position="1"/>
        <end position="22"/>
    </location>
</feature>
<protein>
    <submittedName>
        <fullName evidence="5">Acetyltransferase, GNAT family</fullName>
    </submittedName>
</protein>
<evidence type="ECO:0000259" key="4">
    <source>
        <dbReference type="PROSITE" id="PS51186"/>
    </source>
</evidence>
<dbReference type="EMBL" id="AFBQ01000241">
    <property type="protein sequence ID" value="EHY31028.1"/>
    <property type="molecule type" value="Genomic_DNA"/>
</dbReference>
<reference evidence="5 6" key="1">
    <citation type="submission" date="2011-11" db="EMBL/GenBank/DDBJ databases">
        <authorList>
            <person name="Weinstock G."/>
            <person name="Sodergren E."/>
            <person name="Clifton S."/>
            <person name="Fulton L."/>
            <person name="Fulton B."/>
            <person name="Courtney L."/>
            <person name="Fronick C."/>
            <person name="Harrison M."/>
            <person name="Strong C."/>
            <person name="Farmer C."/>
            <person name="Delahaunty K."/>
            <person name="Markovic C."/>
            <person name="Hall O."/>
            <person name="Minx P."/>
            <person name="Tomlinson C."/>
            <person name="Mitreva M."/>
            <person name="Hou S."/>
            <person name="Chen J."/>
            <person name="Wollam A."/>
            <person name="Pepin K.H."/>
            <person name="Johnson M."/>
            <person name="Bhonagiri V."/>
            <person name="Zhang X."/>
            <person name="Suruliraj S."/>
            <person name="Warren W."/>
            <person name="Chinwalla A."/>
            <person name="Mardis E.R."/>
            <person name="Wilson R.K."/>
        </authorList>
    </citation>
    <scope>NUCLEOTIDE SEQUENCE [LARGE SCALE GENOMIC DNA]</scope>
    <source>
        <strain evidence="5 6">YIT 11816</strain>
    </source>
</reference>
<dbReference type="PANTHER" id="PTHR43800">
    <property type="entry name" value="PEPTIDYL-LYSINE N-ACETYLTRANSFERASE YJAB"/>
    <property type="match status" value="1"/>
</dbReference>
<dbReference type="STRING" id="762967.HMPREF9440_01594"/>
<feature type="domain" description="N-acetyltransferase" evidence="4">
    <location>
        <begin position="24"/>
        <end position="170"/>
    </location>
</feature>
<evidence type="ECO:0000256" key="1">
    <source>
        <dbReference type="ARBA" id="ARBA00022679"/>
    </source>
</evidence>
<dbReference type="OrthoDB" id="9789605at2"/>
<feature type="compositionally biased region" description="Low complexity" evidence="3">
    <location>
        <begin position="1"/>
        <end position="18"/>
    </location>
</feature>
<comment type="caution">
    <text evidence="5">The sequence shown here is derived from an EMBL/GenBank/DDBJ whole genome shotgun (WGS) entry which is preliminary data.</text>
</comment>
<dbReference type="Pfam" id="PF13508">
    <property type="entry name" value="Acetyltransf_7"/>
    <property type="match status" value="1"/>
</dbReference>
<keyword evidence="2" id="KW-0012">Acyltransferase</keyword>
<keyword evidence="6" id="KW-1185">Reference proteome</keyword>